<feature type="chain" id="PRO_5045494924" evidence="1">
    <location>
        <begin position="24"/>
        <end position="245"/>
    </location>
</feature>
<gene>
    <name evidence="2" type="ORF">ACFOOR_12585</name>
</gene>
<dbReference type="Pfam" id="PF04402">
    <property type="entry name" value="SIMPL"/>
    <property type="match status" value="1"/>
</dbReference>
<dbReference type="Proteomes" id="UP001595379">
    <property type="component" value="Unassembled WGS sequence"/>
</dbReference>
<dbReference type="Gene3D" id="3.30.70.2970">
    <property type="entry name" value="Protein of unknown function (DUF541), domain 2"/>
    <property type="match status" value="1"/>
</dbReference>
<proteinExistence type="predicted"/>
<sequence length="245" mass="25835">MLRALLLSTALLVPAAAGAPAFAQEQHTMHHATSEGRVTLNATGSVRMAPDMATVSAGVVTEADTAAEALAANSRAMNQVFAALRRAGIAEEDIQTSNLQINPVWSGGYSSTGRESERRITGYEATNTVTARVSDLDNLGRTVDALVASGANQLQGVNFGLEDRDAAMDEARRRAVRELGELRTLYSGALDVSIGRLVDFSEGSNYSPPQPMMFARAEAMDSSTPISGGQIEVSVTVTAVYAIDE</sequence>
<dbReference type="EMBL" id="JBHRSV010000028">
    <property type="protein sequence ID" value="MFC2926947.1"/>
    <property type="molecule type" value="Genomic_DNA"/>
</dbReference>
<comment type="caution">
    <text evidence="2">The sequence shown here is derived from an EMBL/GenBank/DDBJ whole genome shotgun (WGS) entry which is preliminary data.</text>
</comment>
<dbReference type="RefSeq" id="WP_343162934.1">
    <property type="nucleotide sequence ID" value="NZ_JBHRSV010000028.1"/>
</dbReference>
<keyword evidence="1" id="KW-0732">Signal</keyword>
<protein>
    <submittedName>
        <fullName evidence="2">SIMPL domain-containing protein</fullName>
    </submittedName>
</protein>
<accession>A0ABV6ZZW0</accession>
<dbReference type="InterPro" id="IPR052022">
    <property type="entry name" value="26kDa_periplasmic_antigen"/>
</dbReference>
<evidence type="ECO:0000313" key="3">
    <source>
        <dbReference type="Proteomes" id="UP001595379"/>
    </source>
</evidence>
<keyword evidence="3" id="KW-1185">Reference proteome</keyword>
<evidence type="ECO:0000313" key="2">
    <source>
        <dbReference type="EMBL" id="MFC2926947.1"/>
    </source>
</evidence>
<dbReference type="PANTHER" id="PTHR34387:SF2">
    <property type="entry name" value="SLR1258 PROTEIN"/>
    <property type="match status" value="1"/>
</dbReference>
<dbReference type="PANTHER" id="PTHR34387">
    <property type="entry name" value="SLR1258 PROTEIN"/>
    <property type="match status" value="1"/>
</dbReference>
<reference evidence="3" key="1">
    <citation type="journal article" date="2019" name="Int. J. Syst. Evol. Microbiol.">
        <title>The Global Catalogue of Microorganisms (GCM) 10K type strain sequencing project: providing services to taxonomists for standard genome sequencing and annotation.</title>
        <authorList>
            <consortium name="The Broad Institute Genomics Platform"/>
            <consortium name="The Broad Institute Genome Sequencing Center for Infectious Disease"/>
            <person name="Wu L."/>
            <person name="Ma J."/>
        </authorList>
    </citation>
    <scope>NUCLEOTIDE SEQUENCE [LARGE SCALE GENOMIC DNA]</scope>
    <source>
        <strain evidence="3">KCTC 52487</strain>
    </source>
</reference>
<feature type="signal peptide" evidence="1">
    <location>
        <begin position="1"/>
        <end position="23"/>
    </location>
</feature>
<dbReference type="InterPro" id="IPR007497">
    <property type="entry name" value="SIMPL/DUF541"/>
</dbReference>
<evidence type="ECO:0000256" key="1">
    <source>
        <dbReference type="SAM" id="SignalP"/>
    </source>
</evidence>
<dbReference type="Gene3D" id="3.30.110.170">
    <property type="entry name" value="Protein of unknown function (DUF541), domain 1"/>
    <property type="match status" value="1"/>
</dbReference>
<name>A0ABV6ZZW0_9PROT</name>
<organism evidence="2 3">
    <name type="scientific">Hyphobacterium vulgare</name>
    <dbReference type="NCBI Taxonomy" id="1736751"/>
    <lineage>
        <taxon>Bacteria</taxon>
        <taxon>Pseudomonadati</taxon>
        <taxon>Pseudomonadota</taxon>
        <taxon>Alphaproteobacteria</taxon>
        <taxon>Maricaulales</taxon>
        <taxon>Maricaulaceae</taxon>
        <taxon>Hyphobacterium</taxon>
    </lineage>
</organism>